<protein>
    <submittedName>
        <fullName evidence="1">Uncharacterized protein</fullName>
    </submittedName>
</protein>
<sequence length="57" mass="5965">MAFGGSGFFTQSLVDTLDATALLTWGTATWNIALFNDTATPDFTVTAANSAYGVGVW</sequence>
<accession>A0A0F8XRW2</accession>
<dbReference type="EMBL" id="LAZR01057611">
    <property type="protein sequence ID" value="KKK71703.1"/>
    <property type="molecule type" value="Genomic_DNA"/>
</dbReference>
<reference evidence="1" key="1">
    <citation type="journal article" date="2015" name="Nature">
        <title>Complex archaea that bridge the gap between prokaryotes and eukaryotes.</title>
        <authorList>
            <person name="Spang A."/>
            <person name="Saw J.H."/>
            <person name="Jorgensen S.L."/>
            <person name="Zaremba-Niedzwiedzka K."/>
            <person name="Martijn J."/>
            <person name="Lind A.E."/>
            <person name="van Eijk R."/>
            <person name="Schleper C."/>
            <person name="Guy L."/>
            <person name="Ettema T.J."/>
        </authorList>
    </citation>
    <scope>NUCLEOTIDE SEQUENCE</scope>
</reference>
<gene>
    <name evidence="1" type="ORF">LCGC14_2911290</name>
</gene>
<name>A0A0F8XRW2_9ZZZZ</name>
<feature type="non-terminal residue" evidence="1">
    <location>
        <position position="57"/>
    </location>
</feature>
<proteinExistence type="predicted"/>
<organism evidence="1">
    <name type="scientific">marine sediment metagenome</name>
    <dbReference type="NCBI Taxonomy" id="412755"/>
    <lineage>
        <taxon>unclassified sequences</taxon>
        <taxon>metagenomes</taxon>
        <taxon>ecological metagenomes</taxon>
    </lineage>
</organism>
<comment type="caution">
    <text evidence="1">The sequence shown here is derived from an EMBL/GenBank/DDBJ whole genome shotgun (WGS) entry which is preliminary data.</text>
</comment>
<dbReference type="AlphaFoldDB" id="A0A0F8XRW2"/>
<evidence type="ECO:0000313" key="1">
    <source>
        <dbReference type="EMBL" id="KKK71703.1"/>
    </source>
</evidence>